<comment type="catalytic activity">
    <reaction evidence="14">
        <text>3'-phosphoadenylyl sulfate + H2O = adenosine 5'-phosphosulfate + phosphate</text>
        <dbReference type="Rhea" id="RHEA:77639"/>
        <dbReference type="ChEBI" id="CHEBI:15377"/>
        <dbReference type="ChEBI" id="CHEBI:43474"/>
        <dbReference type="ChEBI" id="CHEBI:58243"/>
        <dbReference type="ChEBI" id="CHEBI:58339"/>
        <dbReference type="EC" id="3.1.3.7"/>
    </reaction>
    <physiologicalReaction direction="left-to-right" evidence="14">
        <dbReference type="Rhea" id="RHEA:77640"/>
    </physiologicalReaction>
</comment>
<evidence type="ECO:0000256" key="14">
    <source>
        <dbReference type="ARBA" id="ARBA00044484"/>
    </source>
</evidence>
<evidence type="ECO:0000256" key="18">
    <source>
        <dbReference type="PIRSR" id="PIRSR600760-2"/>
    </source>
</evidence>
<dbReference type="EC" id="3.1.3.57" evidence="15"/>
<evidence type="ECO:0000256" key="13">
    <source>
        <dbReference type="ARBA" id="ARBA00044479"/>
    </source>
</evidence>
<dbReference type="Gene3D" id="3.40.190.80">
    <property type="match status" value="1"/>
</dbReference>
<evidence type="ECO:0000313" key="19">
    <source>
        <dbReference type="Proteomes" id="UP000694843"/>
    </source>
</evidence>
<dbReference type="InterPro" id="IPR020550">
    <property type="entry name" value="Inositol_monophosphatase_CS"/>
</dbReference>
<dbReference type="GeneID" id="108671956"/>
<keyword evidence="4" id="KW-0452">Lithium</keyword>
<keyword evidence="6" id="KW-0378">Hydrolase</keyword>
<keyword evidence="19" id="KW-1185">Reference proteome</keyword>
<gene>
    <name evidence="20" type="primary">LOC108671956</name>
</gene>
<keyword evidence="7 18" id="KW-0460">Magnesium</keyword>
<dbReference type="Gene3D" id="3.30.540.10">
    <property type="entry name" value="Fructose-1,6-Bisphosphatase, subunit A, domain 1"/>
    <property type="match status" value="1"/>
</dbReference>
<comment type="catalytic activity">
    <reaction evidence="12">
        <text>1D-myo-inositol 1,4-bisphosphate + H2O = 1D-myo-inositol 4-phosphate + phosphate</text>
        <dbReference type="Rhea" id="RHEA:15553"/>
        <dbReference type="ChEBI" id="CHEBI:15377"/>
        <dbReference type="ChEBI" id="CHEBI:43474"/>
        <dbReference type="ChEBI" id="CHEBI:58282"/>
        <dbReference type="ChEBI" id="CHEBI:58469"/>
        <dbReference type="EC" id="3.1.3.57"/>
    </reaction>
    <physiologicalReaction direction="left-to-right" evidence="12">
        <dbReference type="Rhea" id="RHEA:15554"/>
    </physiologicalReaction>
</comment>
<evidence type="ECO:0000256" key="7">
    <source>
        <dbReference type="ARBA" id="ARBA00022842"/>
    </source>
</evidence>
<dbReference type="FunFam" id="3.40.190.80:FF:000006">
    <property type="entry name" value="Bisphosphate nucleotidase 1"/>
    <property type="match status" value="1"/>
</dbReference>
<feature type="binding site" evidence="18">
    <location>
        <position position="114"/>
    </location>
    <ligand>
        <name>Mg(2+)</name>
        <dbReference type="ChEBI" id="CHEBI:18420"/>
        <label>1</label>
        <note>catalytic</note>
    </ligand>
</feature>
<dbReference type="AlphaFoldDB" id="A0A8B7NMZ1"/>
<protein>
    <recommendedName>
        <fullName evidence="8">3'(2'),5'-bisphosphate nucleotidase 1</fullName>
        <ecNumber evidence="15">3.1.3.57</ecNumber>
        <ecNumber evidence="3">3.1.3.7</ecNumber>
    </recommendedName>
    <alternativeName>
        <fullName evidence="16">3'-phosphoadenosine 5'-phosphate phosphatase</fullName>
    </alternativeName>
    <alternativeName>
        <fullName evidence="9">Bisphosphate 3'-nucleotidase 1</fullName>
    </alternativeName>
    <alternativeName>
        <fullName evidence="17">Inositol-polyphosphate 1-phosphatase</fullName>
    </alternativeName>
</protein>
<proteinExistence type="inferred from homology"/>
<dbReference type="GO" id="GO:0004441">
    <property type="term" value="F:inositol-1,4-bisphosphate 1-phosphatase activity"/>
    <property type="evidence" value="ECO:0007669"/>
    <property type="project" value="UniProtKB-EC"/>
</dbReference>
<evidence type="ECO:0000256" key="9">
    <source>
        <dbReference type="ARBA" id="ARBA00041815"/>
    </source>
</evidence>
<reference evidence="20" key="1">
    <citation type="submission" date="2025-08" db="UniProtKB">
        <authorList>
            <consortium name="RefSeq"/>
        </authorList>
    </citation>
    <scope>IDENTIFICATION</scope>
    <source>
        <tissue evidence="20">Whole organism</tissue>
    </source>
</reference>
<comment type="catalytic activity">
    <reaction evidence="11">
        <text>adenosine 2',5'-bisphosphate + H2O = AMP + phosphate</text>
        <dbReference type="Rhea" id="RHEA:77643"/>
        <dbReference type="ChEBI" id="CHEBI:15377"/>
        <dbReference type="ChEBI" id="CHEBI:43474"/>
        <dbReference type="ChEBI" id="CHEBI:194156"/>
        <dbReference type="ChEBI" id="CHEBI:456215"/>
        <dbReference type="EC" id="3.1.3.7"/>
    </reaction>
    <physiologicalReaction direction="left-to-right" evidence="11">
        <dbReference type="Rhea" id="RHEA:77644"/>
    </physiologicalReaction>
</comment>
<sequence length="294" mass="31230">MASTASPLLPRLVSSCVAVANNAGKIIRDILKQGDLQIVQKEHAKDLQTEADRAAQRYIVSSLAAHFPKATLIGEEEESGSGEVTDLTSVEQLTIACPEHLSNLSEEEVVLWIDPVDGTSEYTQAFECMSGRHGASCPRVSVLEHRTVSCTSLLDHVTVLIGIAAQGKAVAGVVHQPYFNYQTPGAELGRTVWGVVGPLAIGGGAGHKVLLLLDGHAHAYVFASPGCKKWDTCAPEAVLVAAGGALTDIRGDLIPYHKDVDRRNSTGVLATAPGECHQTYLNKIPDAVKNNLKK</sequence>
<evidence type="ECO:0000256" key="1">
    <source>
        <dbReference type="ARBA" id="ARBA00001946"/>
    </source>
</evidence>
<dbReference type="SUPFAM" id="SSF56655">
    <property type="entry name" value="Carbohydrate phosphatase"/>
    <property type="match status" value="1"/>
</dbReference>
<feature type="binding site" evidence="18">
    <location>
        <position position="75"/>
    </location>
    <ligand>
        <name>Mg(2+)</name>
        <dbReference type="ChEBI" id="CHEBI:18420"/>
        <label>1</label>
        <note>catalytic</note>
    </ligand>
</feature>
<evidence type="ECO:0000256" key="15">
    <source>
        <dbReference type="ARBA" id="ARBA00044519"/>
    </source>
</evidence>
<dbReference type="Pfam" id="PF00459">
    <property type="entry name" value="Inositol_P"/>
    <property type="match status" value="2"/>
</dbReference>
<name>A0A8B7NMZ1_HYAAZ</name>
<dbReference type="EC" id="3.1.3.7" evidence="3"/>
<dbReference type="PANTHER" id="PTHR43028">
    <property type="entry name" value="3'(2'),5'-BISPHOSPHATE NUCLEOTIDASE 1"/>
    <property type="match status" value="1"/>
</dbReference>
<evidence type="ECO:0000256" key="12">
    <source>
        <dbReference type="ARBA" id="ARBA00044478"/>
    </source>
</evidence>
<evidence type="ECO:0000256" key="17">
    <source>
        <dbReference type="ARBA" id="ARBA00044554"/>
    </source>
</evidence>
<dbReference type="OMA" id="QTEADRC"/>
<evidence type="ECO:0000256" key="5">
    <source>
        <dbReference type="ARBA" id="ARBA00022723"/>
    </source>
</evidence>
<evidence type="ECO:0000256" key="11">
    <source>
        <dbReference type="ARBA" id="ARBA00044466"/>
    </source>
</evidence>
<evidence type="ECO:0000256" key="2">
    <source>
        <dbReference type="ARBA" id="ARBA00009759"/>
    </source>
</evidence>
<feature type="binding site" evidence="18">
    <location>
        <position position="231"/>
    </location>
    <ligand>
        <name>Mg(2+)</name>
        <dbReference type="ChEBI" id="CHEBI:18420"/>
        <label>1</label>
        <note>catalytic</note>
    </ligand>
</feature>
<dbReference type="GO" id="GO:0046872">
    <property type="term" value="F:metal ion binding"/>
    <property type="evidence" value="ECO:0007669"/>
    <property type="project" value="UniProtKB-KW"/>
</dbReference>
<comment type="catalytic activity">
    <reaction evidence="10">
        <text>1D-myo-inositol 1,3,4-trisphosphate + H2O = 1D-myo-inositol 3,4-bisphosphate + phosphate</text>
        <dbReference type="Rhea" id="RHEA:70319"/>
        <dbReference type="ChEBI" id="CHEBI:15377"/>
        <dbReference type="ChEBI" id="CHEBI:43474"/>
        <dbReference type="ChEBI" id="CHEBI:58414"/>
        <dbReference type="ChEBI" id="CHEBI:83241"/>
    </reaction>
    <physiologicalReaction direction="left-to-right" evidence="10">
        <dbReference type="Rhea" id="RHEA:70320"/>
    </physiologicalReaction>
</comment>
<dbReference type="GO" id="GO:0046854">
    <property type="term" value="P:phosphatidylinositol phosphate biosynthetic process"/>
    <property type="evidence" value="ECO:0007669"/>
    <property type="project" value="InterPro"/>
</dbReference>
<keyword evidence="5 18" id="KW-0479">Metal-binding</keyword>
<dbReference type="GO" id="GO:0008441">
    <property type="term" value="F:3'(2'),5'-bisphosphate nucleotidase activity"/>
    <property type="evidence" value="ECO:0007669"/>
    <property type="project" value="UniProtKB-EC"/>
</dbReference>
<dbReference type="InterPro" id="IPR000760">
    <property type="entry name" value="Inositol_monophosphatase-like"/>
</dbReference>
<organism evidence="19 20">
    <name type="scientific">Hyalella azteca</name>
    <name type="common">Amphipod</name>
    <dbReference type="NCBI Taxonomy" id="294128"/>
    <lineage>
        <taxon>Eukaryota</taxon>
        <taxon>Metazoa</taxon>
        <taxon>Ecdysozoa</taxon>
        <taxon>Arthropoda</taxon>
        <taxon>Crustacea</taxon>
        <taxon>Multicrustacea</taxon>
        <taxon>Malacostraca</taxon>
        <taxon>Eumalacostraca</taxon>
        <taxon>Peracarida</taxon>
        <taxon>Amphipoda</taxon>
        <taxon>Senticaudata</taxon>
        <taxon>Talitrida</taxon>
        <taxon>Talitroidea</taxon>
        <taxon>Hyalellidae</taxon>
        <taxon>Hyalella</taxon>
    </lineage>
</organism>
<evidence type="ECO:0000256" key="10">
    <source>
        <dbReference type="ARBA" id="ARBA00044465"/>
    </source>
</evidence>
<evidence type="ECO:0000256" key="3">
    <source>
        <dbReference type="ARBA" id="ARBA00012633"/>
    </source>
</evidence>
<comment type="cofactor">
    <cofactor evidence="1 18">
        <name>Mg(2+)</name>
        <dbReference type="ChEBI" id="CHEBI:18420"/>
    </cofactor>
</comment>
<comment type="similarity">
    <text evidence="2">Belongs to the inositol monophosphatase superfamily.</text>
</comment>
<evidence type="ECO:0000256" key="16">
    <source>
        <dbReference type="ARBA" id="ARBA00044544"/>
    </source>
</evidence>
<dbReference type="InterPro" id="IPR050725">
    <property type="entry name" value="CysQ/Inositol_MonoPase"/>
</dbReference>
<evidence type="ECO:0000256" key="6">
    <source>
        <dbReference type="ARBA" id="ARBA00022801"/>
    </source>
</evidence>
<evidence type="ECO:0000313" key="20">
    <source>
        <dbReference type="RefSeq" id="XP_018015045.1"/>
    </source>
</evidence>
<dbReference type="RefSeq" id="XP_018015045.1">
    <property type="nucleotide sequence ID" value="XM_018159556.2"/>
</dbReference>
<dbReference type="KEGG" id="hazt:108671956"/>
<comment type="catalytic activity">
    <reaction evidence="13">
        <text>adenosine 3',5'-bisphosphate + H2O = AMP + phosphate</text>
        <dbReference type="Rhea" id="RHEA:10040"/>
        <dbReference type="ChEBI" id="CHEBI:15377"/>
        <dbReference type="ChEBI" id="CHEBI:43474"/>
        <dbReference type="ChEBI" id="CHEBI:58343"/>
        <dbReference type="ChEBI" id="CHEBI:456215"/>
        <dbReference type="EC" id="3.1.3.7"/>
    </reaction>
    <physiologicalReaction direction="left-to-right" evidence="13">
        <dbReference type="Rhea" id="RHEA:10041"/>
    </physiologicalReaction>
</comment>
<evidence type="ECO:0000256" key="8">
    <source>
        <dbReference type="ARBA" id="ARBA00040342"/>
    </source>
</evidence>
<dbReference type="PROSITE" id="PS00630">
    <property type="entry name" value="IMP_2"/>
    <property type="match status" value="1"/>
</dbReference>
<dbReference type="PROSITE" id="PS00629">
    <property type="entry name" value="IMP_1"/>
    <property type="match status" value="1"/>
</dbReference>
<dbReference type="OrthoDB" id="411145at2759"/>
<dbReference type="Proteomes" id="UP000694843">
    <property type="component" value="Unplaced"/>
</dbReference>
<accession>A0A8B7NMZ1</accession>
<dbReference type="InterPro" id="IPR020583">
    <property type="entry name" value="Inositol_monoP_metal-BS"/>
</dbReference>
<evidence type="ECO:0000256" key="4">
    <source>
        <dbReference type="ARBA" id="ARBA00022671"/>
    </source>
</evidence>
<dbReference type="PANTHER" id="PTHR43028:SF5">
    <property type="entry name" value="3'(2'),5'-BISPHOSPHATE NUCLEOTIDASE 1"/>
    <property type="match status" value="1"/>
</dbReference>
<feature type="binding site" evidence="18">
    <location>
        <position position="117"/>
    </location>
    <ligand>
        <name>Mg(2+)</name>
        <dbReference type="ChEBI" id="CHEBI:18420"/>
        <label>1</label>
        <note>catalytic</note>
    </ligand>
</feature>